<name>A0A8B6CME5_MYTGA</name>
<protein>
    <submittedName>
        <fullName evidence="1">Uncharacterized protein</fullName>
    </submittedName>
</protein>
<proteinExistence type="predicted"/>
<accession>A0A8B6CME5</accession>
<dbReference type="AlphaFoldDB" id="A0A8B6CME5"/>
<gene>
    <name evidence="1" type="ORF">MGAL_10B092006</name>
</gene>
<sequence>MEAGQLLDKLLNKQIPVETAVNHDDLEAIEKELESCLKKWLHDFSWLNELIFYNCPGWDHSTKDITHMRRSKGIASNVVIFTEDMPFRVYKETFLANYANKQRFVTLLKDIFIENGIDAIQAEDDAYLLIVQTAVTKSLAEK</sequence>
<keyword evidence="2" id="KW-1185">Reference proteome</keyword>
<dbReference type="EMBL" id="UYJE01001983">
    <property type="protein sequence ID" value="VDI06841.1"/>
    <property type="molecule type" value="Genomic_DNA"/>
</dbReference>
<evidence type="ECO:0000313" key="2">
    <source>
        <dbReference type="Proteomes" id="UP000596742"/>
    </source>
</evidence>
<dbReference type="OrthoDB" id="8195485at2759"/>
<comment type="caution">
    <text evidence="1">The sequence shown here is derived from an EMBL/GenBank/DDBJ whole genome shotgun (WGS) entry which is preliminary data.</text>
</comment>
<reference evidence="1" key="1">
    <citation type="submission" date="2018-11" db="EMBL/GenBank/DDBJ databases">
        <authorList>
            <person name="Alioto T."/>
            <person name="Alioto T."/>
        </authorList>
    </citation>
    <scope>NUCLEOTIDE SEQUENCE</scope>
</reference>
<dbReference type="Proteomes" id="UP000596742">
    <property type="component" value="Unassembled WGS sequence"/>
</dbReference>
<evidence type="ECO:0000313" key="1">
    <source>
        <dbReference type="EMBL" id="VDI06841.1"/>
    </source>
</evidence>
<organism evidence="1 2">
    <name type="scientific">Mytilus galloprovincialis</name>
    <name type="common">Mediterranean mussel</name>
    <dbReference type="NCBI Taxonomy" id="29158"/>
    <lineage>
        <taxon>Eukaryota</taxon>
        <taxon>Metazoa</taxon>
        <taxon>Spiralia</taxon>
        <taxon>Lophotrochozoa</taxon>
        <taxon>Mollusca</taxon>
        <taxon>Bivalvia</taxon>
        <taxon>Autobranchia</taxon>
        <taxon>Pteriomorphia</taxon>
        <taxon>Mytilida</taxon>
        <taxon>Mytiloidea</taxon>
        <taxon>Mytilidae</taxon>
        <taxon>Mytilinae</taxon>
        <taxon>Mytilus</taxon>
    </lineage>
</organism>